<dbReference type="AlphaFoldDB" id="A0A915JKI6"/>
<protein>
    <submittedName>
        <fullName evidence="3">Uncharacterized protein</fullName>
    </submittedName>
</protein>
<evidence type="ECO:0000313" key="3">
    <source>
        <dbReference type="WBParaSite" id="nRc.2.0.1.t26587-RA"/>
    </source>
</evidence>
<sequence>MMDMNQRACTADNTERDTRELSPLKGEDDAKNMRALERDRCRSEIFAGKIDNLIVAYKIKQQQKPARQEFRKSVEKMSSASGSRVKSHLYFPFTAKRTEARSPLSVT</sequence>
<accession>A0A915JKI6</accession>
<organism evidence="2 3">
    <name type="scientific">Romanomermis culicivorax</name>
    <name type="common">Nematode worm</name>
    <dbReference type="NCBI Taxonomy" id="13658"/>
    <lineage>
        <taxon>Eukaryota</taxon>
        <taxon>Metazoa</taxon>
        <taxon>Ecdysozoa</taxon>
        <taxon>Nematoda</taxon>
        <taxon>Enoplea</taxon>
        <taxon>Dorylaimia</taxon>
        <taxon>Mermithida</taxon>
        <taxon>Mermithoidea</taxon>
        <taxon>Mermithidae</taxon>
        <taxon>Romanomermis</taxon>
    </lineage>
</organism>
<feature type="region of interest" description="Disordered" evidence="1">
    <location>
        <begin position="1"/>
        <end position="31"/>
    </location>
</feature>
<dbReference type="Proteomes" id="UP000887565">
    <property type="component" value="Unplaced"/>
</dbReference>
<reference evidence="3" key="1">
    <citation type="submission" date="2022-11" db="UniProtKB">
        <authorList>
            <consortium name="WormBaseParasite"/>
        </authorList>
    </citation>
    <scope>IDENTIFICATION</scope>
</reference>
<keyword evidence="2" id="KW-1185">Reference proteome</keyword>
<evidence type="ECO:0000256" key="1">
    <source>
        <dbReference type="SAM" id="MobiDB-lite"/>
    </source>
</evidence>
<feature type="compositionally biased region" description="Basic and acidic residues" evidence="1">
    <location>
        <begin position="13"/>
        <end position="31"/>
    </location>
</feature>
<name>A0A915JKI6_ROMCU</name>
<dbReference type="WBParaSite" id="nRc.2.0.1.t26587-RA">
    <property type="protein sequence ID" value="nRc.2.0.1.t26587-RA"/>
    <property type="gene ID" value="nRc.2.0.1.g26587"/>
</dbReference>
<evidence type="ECO:0000313" key="2">
    <source>
        <dbReference type="Proteomes" id="UP000887565"/>
    </source>
</evidence>
<proteinExistence type="predicted"/>